<accession>A0ABD3I6L0</accession>
<dbReference type="AlphaFoldDB" id="A0ABD3I6L0"/>
<feature type="transmembrane region" description="Helical" evidence="1">
    <location>
        <begin position="88"/>
        <end position="111"/>
    </location>
</feature>
<reference evidence="2 3" key="1">
    <citation type="submission" date="2024-09" db="EMBL/GenBank/DDBJ databases">
        <title>Chromosome-scale assembly of Riccia sorocarpa.</title>
        <authorList>
            <person name="Paukszto L."/>
        </authorList>
    </citation>
    <scope>NUCLEOTIDE SEQUENCE [LARGE SCALE GENOMIC DNA]</scope>
    <source>
        <strain evidence="2">LP-2024</strain>
        <tissue evidence="2">Aerial parts of the thallus</tissue>
    </source>
</reference>
<evidence type="ECO:0000256" key="1">
    <source>
        <dbReference type="SAM" id="Phobius"/>
    </source>
</evidence>
<proteinExistence type="predicted"/>
<evidence type="ECO:0000313" key="3">
    <source>
        <dbReference type="Proteomes" id="UP001633002"/>
    </source>
</evidence>
<evidence type="ECO:0000313" key="2">
    <source>
        <dbReference type="EMBL" id="KAL3698694.1"/>
    </source>
</evidence>
<organism evidence="2 3">
    <name type="scientific">Riccia sorocarpa</name>
    <dbReference type="NCBI Taxonomy" id="122646"/>
    <lineage>
        <taxon>Eukaryota</taxon>
        <taxon>Viridiplantae</taxon>
        <taxon>Streptophyta</taxon>
        <taxon>Embryophyta</taxon>
        <taxon>Marchantiophyta</taxon>
        <taxon>Marchantiopsida</taxon>
        <taxon>Marchantiidae</taxon>
        <taxon>Marchantiales</taxon>
        <taxon>Ricciaceae</taxon>
        <taxon>Riccia</taxon>
    </lineage>
</organism>
<keyword evidence="1" id="KW-0812">Transmembrane</keyword>
<sequence length="155" mass="18028">MFSLSHFGNFFPEVLVVITNKDKMERRNRDWTCAEEIVKYFSKKYQRALNLHATPLCVDATSKEGSGWVVEKLMAHIYFRKWSTRWWAVLRAAFFSVTLSILTGMVVSSLLRMLKKKELTLIPEVVPVDQSYAWLCEKCADKGEKNNMLKLVKES</sequence>
<keyword evidence="1" id="KW-1133">Transmembrane helix</keyword>
<dbReference type="Proteomes" id="UP001633002">
    <property type="component" value="Unassembled WGS sequence"/>
</dbReference>
<gene>
    <name evidence="2" type="ORF">R1sor_012770</name>
</gene>
<name>A0ABD3I6L0_9MARC</name>
<keyword evidence="1" id="KW-0472">Membrane</keyword>
<protein>
    <submittedName>
        <fullName evidence="2">Uncharacterized protein</fullName>
    </submittedName>
</protein>
<comment type="caution">
    <text evidence="2">The sequence shown here is derived from an EMBL/GenBank/DDBJ whole genome shotgun (WGS) entry which is preliminary data.</text>
</comment>
<dbReference type="EMBL" id="JBJQOH010000002">
    <property type="protein sequence ID" value="KAL3698694.1"/>
    <property type="molecule type" value="Genomic_DNA"/>
</dbReference>
<keyword evidence="3" id="KW-1185">Reference proteome</keyword>